<keyword evidence="3" id="KW-1185">Reference proteome</keyword>
<dbReference type="AlphaFoldDB" id="A0A1I3CCF4"/>
<feature type="transmembrane region" description="Helical" evidence="1">
    <location>
        <begin position="6"/>
        <end position="25"/>
    </location>
</feature>
<evidence type="ECO:0000313" key="3">
    <source>
        <dbReference type="Proteomes" id="UP000199287"/>
    </source>
</evidence>
<reference evidence="3" key="1">
    <citation type="submission" date="2016-10" db="EMBL/GenBank/DDBJ databases">
        <authorList>
            <person name="Varghese N."/>
            <person name="Submissions S."/>
        </authorList>
    </citation>
    <scope>NUCLEOTIDE SEQUENCE [LARGE SCALE GENOMIC DNA]</scope>
    <source>
        <strain evidence="3">Z-7934</strain>
    </source>
</reference>
<keyword evidence="1" id="KW-0472">Membrane</keyword>
<dbReference type="RefSeq" id="WP_093370657.1">
    <property type="nucleotide sequence ID" value="NZ_FOQA01000002.1"/>
</dbReference>
<dbReference type="EMBL" id="FOQA01000002">
    <property type="protein sequence ID" value="SFH71711.1"/>
    <property type="molecule type" value="Genomic_DNA"/>
</dbReference>
<dbReference type="Proteomes" id="UP000199287">
    <property type="component" value="Unassembled WGS sequence"/>
</dbReference>
<accession>A0A1I3CCF4</accession>
<name>A0A1I3CCF4_9FIRM</name>
<keyword evidence="1" id="KW-1133">Transmembrane helix</keyword>
<evidence type="ECO:0000313" key="2">
    <source>
        <dbReference type="EMBL" id="SFH71711.1"/>
    </source>
</evidence>
<dbReference type="STRING" id="69895.SAMN05192551_102312"/>
<proteinExistence type="predicted"/>
<organism evidence="2 3">
    <name type="scientific">Tindallia magadiensis</name>
    <dbReference type="NCBI Taxonomy" id="69895"/>
    <lineage>
        <taxon>Bacteria</taxon>
        <taxon>Bacillati</taxon>
        <taxon>Bacillota</taxon>
        <taxon>Clostridia</taxon>
        <taxon>Peptostreptococcales</taxon>
        <taxon>Tindalliaceae</taxon>
        <taxon>Tindallia</taxon>
    </lineage>
</organism>
<protein>
    <submittedName>
        <fullName evidence="2">Uncharacterized protein</fullName>
    </submittedName>
</protein>
<sequence>MKANKLTAIIASVLFISFLINGFLYREVQKQEHHLDVVRQVTSENIERITRHSIRQMDLLLESESPESLIRLQWSLDELASTFQQWVMLNEREDQPNERLQEGLEGIEALRNVIVNHLDRQYRNQKEQLSYYDKEMLEALHDQLQRFLMIYHNIEGQLDQLIDPNSSDGGLGQLSEQIQEIAVLYRHSATPNHHPEYMKIEECIEIAWDMMSFLEPVEIVPEQETVFIRNGIHVYRMILRQEDDKESRIEIDAQNGRVRGFQTLMASPGEVHLTMEEALEIALLHIDYEGEFNKEVYFQPVNGNTEEPFYAFLFAPLSDEVEIISDAYRVQVSAVDGRLLQLQNGYCRTQVPTTPVVITRQDIRKRWTSELGMMTYNGLSVVRSFDTRYAPKLVHSFRVTKSGQRTMVYFDVMNGNLIHESIHIYDPILS</sequence>
<gene>
    <name evidence="2" type="ORF">SAMN05192551_102312</name>
</gene>
<dbReference type="OrthoDB" id="1950972at2"/>
<keyword evidence="1" id="KW-0812">Transmembrane</keyword>
<evidence type="ECO:0000256" key="1">
    <source>
        <dbReference type="SAM" id="Phobius"/>
    </source>
</evidence>